<comment type="caution">
    <text evidence="2">The sequence shown here is derived from an EMBL/GenBank/DDBJ whole genome shotgun (WGS) entry which is preliminary data.</text>
</comment>
<reference evidence="3" key="1">
    <citation type="journal article" date="2019" name="Int. J. Syst. Evol. Microbiol.">
        <title>The Global Catalogue of Microorganisms (GCM) 10K type strain sequencing project: providing services to taxonomists for standard genome sequencing and annotation.</title>
        <authorList>
            <consortium name="The Broad Institute Genomics Platform"/>
            <consortium name="The Broad Institute Genome Sequencing Center for Infectious Disease"/>
            <person name="Wu L."/>
            <person name="Ma J."/>
        </authorList>
    </citation>
    <scope>NUCLEOTIDE SEQUENCE [LARGE SCALE GENOMIC DNA]</scope>
    <source>
        <strain evidence="3">JCM 7356</strain>
    </source>
</reference>
<dbReference type="Proteomes" id="UP001500305">
    <property type="component" value="Unassembled WGS sequence"/>
</dbReference>
<accession>A0ABP5R0R4</accession>
<feature type="region of interest" description="Disordered" evidence="1">
    <location>
        <begin position="145"/>
        <end position="165"/>
    </location>
</feature>
<keyword evidence="3" id="KW-1185">Reference proteome</keyword>
<evidence type="ECO:0000313" key="3">
    <source>
        <dbReference type="Proteomes" id="UP001500305"/>
    </source>
</evidence>
<protein>
    <submittedName>
        <fullName evidence="2">Uncharacterized protein</fullName>
    </submittedName>
</protein>
<sequence length="165" mass="17773">MTVSEDDLLSAEDERLEELFRVSMPGDIPDGPMEGTAIIGAGTALTRPIAALIRLGVWRGKVFDRDAGYLSNRLSALDVLAVLATVAPGPSLLDGEECIVIDYSRTSLVVGGVRDEIRQVGPDLYLGVTWLFGTKVGWFSLRAPQADGGPGEEQRKKTRGRSRST</sequence>
<dbReference type="RefSeq" id="WP_344636883.1">
    <property type="nucleotide sequence ID" value="NZ_BAAATR010000011.1"/>
</dbReference>
<gene>
    <name evidence="2" type="ORF">GCM10010430_30310</name>
</gene>
<feature type="compositionally biased region" description="Basic residues" evidence="1">
    <location>
        <begin position="156"/>
        <end position="165"/>
    </location>
</feature>
<evidence type="ECO:0000313" key="2">
    <source>
        <dbReference type="EMBL" id="GAA2246250.1"/>
    </source>
</evidence>
<proteinExistence type="predicted"/>
<name>A0ABP5R0R4_9ACTN</name>
<organism evidence="2 3">
    <name type="scientific">Kitasatospora cystarginea</name>
    <dbReference type="NCBI Taxonomy" id="58350"/>
    <lineage>
        <taxon>Bacteria</taxon>
        <taxon>Bacillati</taxon>
        <taxon>Actinomycetota</taxon>
        <taxon>Actinomycetes</taxon>
        <taxon>Kitasatosporales</taxon>
        <taxon>Streptomycetaceae</taxon>
        <taxon>Kitasatospora</taxon>
    </lineage>
</organism>
<dbReference type="EMBL" id="BAAATR010000011">
    <property type="protein sequence ID" value="GAA2246250.1"/>
    <property type="molecule type" value="Genomic_DNA"/>
</dbReference>
<evidence type="ECO:0000256" key="1">
    <source>
        <dbReference type="SAM" id="MobiDB-lite"/>
    </source>
</evidence>